<dbReference type="SMART" id="SM00448">
    <property type="entry name" value="REC"/>
    <property type="match status" value="1"/>
</dbReference>
<gene>
    <name evidence="4" type="ORF">KP005_16030</name>
</gene>
<feature type="modified residue" description="4-aspartylphosphate" evidence="2">
    <location>
        <position position="56"/>
    </location>
</feature>
<dbReference type="PANTHER" id="PTHR44591">
    <property type="entry name" value="STRESS RESPONSE REGULATOR PROTEIN 1"/>
    <property type="match status" value="1"/>
</dbReference>
<proteinExistence type="predicted"/>
<organism evidence="4 5">
    <name type="scientific">Geomonas diazotrophica</name>
    <dbReference type="NCBI Taxonomy" id="2843197"/>
    <lineage>
        <taxon>Bacteria</taxon>
        <taxon>Pseudomonadati</taxon>
        <taxon>Thermodesulfobacteriota</taxon>
        <taxon>Desulfuromonadia</taxon>
        <taxon>Geobacterales</taxon>
        <taxon>Geobacteraceae</taxon>
        <taxon>Geomonas</taxon>
    </lineage>
</organism>
<accession>A0ABX8JH70</accession>
<sequence>METGTRSILFVDDDQKYRRLLTSIVADSGFEICQAGSAEEALVILGGKRFDLMVTDLQMPGLDGLELAALAKRLDPGLEIVLATGAVSPEVLGEASSIGIRTVLAKPCRVEDILAVVRGEILPPSTAAGGIESRVTMRMALGR</sequence>
<evidence type="ECO:0000313" key="4">
    <source>
        <dbReference type="EMBL" id="QWV96842.1"/>
    </source>
</evidence>
<dbReference type="InterPro" id="IPR050595">
    <property type="entry name" value="Bact_response_regulator"/>
</dbReference>
<keyword evidence="5" id="KW-1185">Reference proteome</keyword>
<evidence type="ECO:0000259" key="3">
    <source>
        <dbReference type="PROSITE" id="PS50110"/>
    </source>
</evidence>
<dbReference type="InterPro" id="IPR001789">
    <property type="entry name" value="Sig_transdc_resp-reg_receiver"/>
</dbReference>
<dbReference type="PROSITE" id="PS50110">
    <property type="entry name" value="RESPONSE_REGULATORY"/>
    <property type="match status" value="1"/>
</dbReference>
<dbReference type="Pfam" id="PF00072">
    <property type="entry name" value="Response_reg"/>
    <property type="match status" value="1"/>
</dbReference>
<evidence type="ECO:0000313" key="5">
    <source>
        <dbReference type="Proteomes" id="UP000683493"/>
    </source>
</evidence>
<name>A0ABX8JH70_9BACT</name>
<dbReference type="PANTHER" id="PTHR44591:SF3">
    <property type="entry name" value="RESPONSE REGULATORY DOMAIN-CONTAINING PROTEIN"/>
    <property type="match status" value="1"/>
</dbReference>
<evidence type="ECO:0000256" key="2">
    <source>
        <dbReference type="PROSITE-ProRule" id="PRU00169"/>
    </source>
</evidence>
<dbReference type="EMBL" id="CP076724">
    <property type="protein sequence ID" value="QWV96842.1"/>
    <property type="molecule type" value="Genomic_DNA"/>
</dbReference>
<evidence type="ECO:0000256" key="1">
    <source>
        <dbReference type="ARBA" id="ARBA00022553"/>
    </source>
</evidence>
<dbReference type="CDD" id="cd00156">
    <property type="entry name" value="REC"/>
    <property type="match status" value="1"/>
</dbReference>
<dbReference type="Proteomes" id="UP000683493">
    <property type="component" value="Chromosome"/>
</dbReference>
<keyword evidence="1 2" id="KW-0597">Phosphoprotein</keyword>
<protein>
    <submittedName>
        <fullName evidence="4">Response regulator</fullName>
    </submittedName>
</protein>
<reference evidence="4 5" key="1">
    <citation type="submission" date="2021-06" db="EMBL/GenBank/DDBJ databases">
        <title>Gemonas diversity in paddy soil.</title>
        <authorList>
            <person name="Liu G."/>
        </authorList>
    </citation>
    <scope>NUCLEOTIDE SEQUENCE [LARGE SCALE GENOMIC DNA]</scope>
    <source>
        <strain evidence="4 5">RG29</strain>
    </source>
</reference>
<feature type="domain" description="Response regulatory" evidence="3">
    <location>
        <begin position="7"/>
        <end position="121"/>
    </location>
</feature>